<dbReference type="FunFam" id="3.40.630.10:FF:000015">
    <property type="entry name" value="Aminoacyl-histidine dipeptidase PepD"/>
    <property type="match status" value="1"/>
</dbReference>
<dbReference type="PRINTS" id="PR00934">
    <property type="entry name" value="XHISDIPTASE"/>
</dbReference>
<dbReference type="GO" id="GO:0006508">
    <property type="term" value="P:proteolysis"/>
    <property type="evidence" value="ECO:0007669"/>
    <property type="project" value="UniProtKB-KW"/>
</dbReference>
<evidence type="ECO:0000256" key="8">
    <source>
        <dbReference type="ARBA" id="ARBA00023285"/>
    </source>
</evidence>
<proteinExistence type="predicted"/>
<dbReference type="GO" id="GO:0070573">
    <property type="term" value="F:metallodipeptidase activity"/>
    <property type="evidence" value="ECO:0007669"/>
    <property type="project" value="TreeGrafter"/>
</dbReference>
<dbReference type="FunFam" id="3.40.630.10:FF:000018">
    <property type="entry name" value="Aminoacyl-histidine dipeptidase PepD"/>
    <property type="match status" value="1"/>
</dbReference>
<dbReference type="CDD" id="cd03890">
    <property type="entry name" value="M20_pepD"/>
    <property type="match status" value="1"/>
</dbReference>
<gene>
    <name evidence="10" type="ORF">LSP00402_LOCUS19913</name>
</gene>
<evidence type="ECO:0000256" key="2">
    <source>
        <dbReference type="ARBA" id="ARBA00001947"/>
    </source>
</evidence>
<feature type="domain" description="Peptidase M20 dimerisation" evidence="9">
    <location>
        <begin position="215"/>
        <end position="280"/>
    </location>
</feature>
<dbReference type="InterPro" id="IPR002933">
    <property type="entry name" value="Peptidase_M20"/>
</dbReference>
<dbReference type="Gene3D" id="3.40.630.10">
    <property type="entry name" value="Zn peptidases"/>
    <property type="match status" value="2"/>
</dbReference>
<organism evidence="10">
    <name type="scientific">Lotharella oceanica</name>
    <dbReference type="NCBI Taxonomy" id="641309"/>
    <lineage>
        <taxon>Eukaryota</taxon>
        <taxon>Sar</taxon>
        <taxon>Rhizaria</taxon>
        <taxon>Cercozoa</taxon>
        <taxon>Chlorarachniophyceae</taxon>
        <taxon>Lotharella</taxon>
    </lineage>
</organism>
<sequence length="499" mass="53997">MSVLDGLEPKELWRRFGELSAIPRPSKEEEKVLVWLKKIAEENKLQWEQDSVGNMVIRRPGSSGGENAPPIVIQGHVDMVTEKNNDINHDFSKDPISLMREGDWITAKGTTLGADNGIGVAAALALLTMPTTTKLPPLECLFTVDEETGLTGAKQLKGEMIKGKTMLNLDTEEWGSVYMGCSGGGDSLIRMPLTTLQTSSLKAGEWQWYEVKCGGLKGGHSGLDIASGRGNSIRLLARALEKVVTAHQAKLSLMRGGNKRNALARECTAHIALPASSKAKSLALLTKSFGSYQHEYKTAEPTLSFSCEPLPSNQHPAGFLGEKSADALLCLLTNLPHGVMRMSTDKEGLVETSSNMATVELDLTKESKAEPHVEIVCSSRSSLSHALEDVRASIATLCKVCGAEVEQPESYPGWHPNPESKVLKVTKECYKELTGKEAEEVAIHAGLECGIINERCNGVDTVSFGPTIKGAHSPDERVQISTVKPFYDLVLRVLARLAG</sequence>
<dbReference type="InterPro" id="IPR011650">
    <property type="entry name" value="Peptidase_M20_dimer"/>
</dbReference>
<evidence type="ECO:0000256" key="5">
    <source>
        <dbReference type="ARBA" id="ARBA00022801"/>
    </source>
</evidence>
<evidence type="ECO:0000256" key="1">
    <source>
        <dbReference type="ARBA" id="ARBA00001941"/>
    </source>
</evidence>
<reference evidence="10" key="1">
    <citation type="submission" date="2021-01" db="EMBL/GenBank/DDBJ databases">
        <authorList>
            <person name="Corre E."/>
            <person name="Pelletier E."/>
            <person name="Niang G."/>
            <person name="Scheremetjew M."/>
            <person name="Finn R."/>
            <person name="Kale V."/>
            <person name="Holt S."/>
            <person name="Cochrane G."/>
            <person name="Meng A."/>
            <person name="Brown T."/>
            <person name="Cohen L."/>
        </authorList>
    </citation>
    <scope>NUCLEOTIDE SEQUENCE</scope>
    <source>
        <strain evidence="10">CCMP622</strain>
    </source>
</reference>
<comment type="cofactor">
    <cofactor evidence="1">
        <name>Co(2+)</name>
        <dbReference type="ChEBI" id="CHEBI:48828"/>
    </cofactor>
</comment>
<dbReference type="NCBIfam" id="TIGR01893">
    <property type="entry name" value="aa-his-dipept"/>
    <property type="match status" value="1"/>
</dbReference>
<dbReference type="GO" id="GO:0046872">
    <property type="term" value="F:metal ion binding"/>
    <property type="evidence" value="ECO:0007669"/>
    <property type="project" value="UniProtKB-KW"/>
</dbReference>
<keyword evidence="8" id="KW-0170">Cobalt</keyword>
<evidence type="ECO:0000256" key="7">
    <source>
        <dbReference type="ARBA" id="ARBA00023049"/>
    </source>
</evidence>
<dbReference type="PIRSF" id="PIRSF016599">
    <property type="entry name" value="Xaa-His_dipept"/>
    <property type="match status" value="1"/>
</dbReference>
<evidence type="ECO:0000259" key="9">
    <source>
        <dbReference type="Pfam" id="PF07687"/>
    </source>
</evidence>
<evidence type="ECO:0000256" key="3">
    <source>
        <dbReference type="ARBA" id="ARBA00022670"/>
    </source>
</evidence>
<keyword evidence="7" id="KW-0482">Metalloprotease</keyword>
<evidence type="ECO:0000256" key="6">
    <source>
        <dbReference type="ARBA" id="ARBA00022833"/>
    </source>
</evidence>
<dbReference type="Pfam" id="PF07687">
    <property type="entry name" value="M20_dimer"/>
    <property type="match status" value="1"/>
</dbReference>
<dbReference type="SUPFAM" id="SSF53187">
    <property type="entry name" value="Zn-dependent exopeptidases"/>
    <property type="match status" value="1"/>
</dbReference>
<name>A0A7S2U1B6_9EUKA</name>
<protein>
    <recommendedName>
        <fullName evidence="9">Peptidase M20 dimerisation domain-containing protein</fullName>
    </recommendedName>
</protein>
<evidence type="ECO:0000256" key="4">
    <source>
        <dbReference type="ARBA" id="ARBA00022723"/>
    </source>
</evidence>
<evidence type="ECO:0000313" key="10">
    <source>
        <dbReference type="EMBL" id="CAD9775909.1"/>
    </source>
</evidence>
<dbReference type="InterPro" id="IPR001160">
    <property type="entry name" value="Peptidase_M20C"/>
</dbReference>
<keyword evidence="5" id="KW-0378">Hydrolase</keyword>
<accession>A0A7S2U1B6</accession>
<dbReference type="GO" id="GO:0005829">
    <property type="term" value="C:cytosol"/>
    <property type="evidence" value="ECO:0007669"/>
    <property type="project" value="TreeGrafter"/>
</dbReference>
<dbReference type="Pfam" id="PF01546">
    <property type="entry name" value="Peptidase_M20"/>
    <property type="match status" value="1"/>
</dbReference>
<dbReference type="PANTHER" id="PTHR43501">
    <property type="entry name" value="CYTOSOL NON-SPECIFIC DIPEPTIDASE"/>
    <property type="match status" value="1"/>
</dbReference>
<keyword evidence="3" id="KW-0645">Protease</keyword>
<dbReference type="PANTHER" id="PTHR43501:SF1">
    <property type="entry name" value="CYTOSOL NON-SPECIFIC DIPEPTIDASE"/>
    <property type="match status" value="1"/>
</dbReference>
<keyword evidence="6" id="KW-0862">Zinc</keyword>
<keyword evidence="4" id="KW-0479">Metal-binding</keyword>
<comment type="cofactor">
    <cofactor evidence="2">
        <name>Zn(2+)</name>
        <dbReference type="ChEBI" id="CHEBI:29105"/>
    </cofactor>
</comment>
<dbReference type="AlphaFoldDB" id="A0A7S2U1B6"/>
<dbReference type="EMBL" id="HBHP01032318">
    <property type="protein sequence ID" value="CAD9775909.1"/>
    <property type="molecule type" value="Transcribed_RNA"/>
</dbReference>